<dbReference type="OrthoDB" id="606446at2"/>
<accession>A0A1S2VIE8</accession>
<proteinExistence type="predicted"/>
<organism evidence="1 2">
    <name type="scientific">Arsenicibacter rosenii</name>
    <dbReference type="NCBI Taxonomy" id="1750698"/>
    <lineage>
        <taxon>Bacteria</taxon>
        <taxon>Pseudomonadati</taxon>
        <taxon>Bacteroidota</taxon>
        <taxon>Cytophagia</taxon>
        <taxon>Cytophagales</taxon>
        <taxon>Spirosomataceae</taxon>
        <taxon>Arsenicibacter</taxon>
    </lineage>
</organism>
<gene>
    <name evidence="1" type="ORF">BLX24_19320</name>
</gene>
<evidence type="ECO:0000313" key="2">
    <source>
        <dbReference type="Proteomes" id="UP000181790"/>
    </source>
</evidence>
<dbReference type="AlphaFoldDB" id="A0A1S2VIE8"/>
<dbReference type="RefSeq" id="WP_071504835.1">
    <property type="nucleotide sequence ID" value="NZ_MORL01000011.1"/>
</dbReference>
<protein>
    <submittedName>
        <fullName evidence="1">Uncharacterized protein</fullName>
    </submittedName>
</protein>
<dbReference type="Proteomes" id="UP000181790">
    <property type="component" value="Unassembled WGS sequence"/>
</dbReference>
<reference evidence="1 2" key="1">
    <citation type="submission" date="2016-10" db="EMBL/GenBank/DDBJ databases">
        <title>Arsenicibacter rosenii gen. nov., sp. nov., an efficient arsenic-methylating bacterium isolated from an arsenic-contaminated paddy soil.</title>
        <authorList>
            <person name="Huang K."/>
        </authorList>
    </citation>
    <scope>NUCLEOTIDE SEQUENCE [LARGE SCALE GENOMIC DNA]</scope>
    <source>
        <strain evidence="1 2">SM-1</strain>
    </source>
</reference>
<comment type="caution">
    <text evidence="1">The sequence shown here is derived from an EMBL/GenBank/DDBJ whole genome shotgun (WGS) entry which is preliminary data.</text>
</comment>
<evidence type="ECO:0000313" key="1">
    <source>
        <dbReference type="EMBL" id="OIN57628.1"/>
    </source>
</evidence>
<name>A0A1S2VIE8_9BACT</name>
<dbReference type="EMBL" id="MORL01000011">
    <property type="protein sequence ID" value="OIN57628.1"/>
    <property type="molecule type" value="Genomic_DNA"/>
</dbReference>
<sequence>MGPNASGTSPDQLSPNSLLGGAAFIEVSDLYAMLVAHTTLDLLRGSKNTTARVVYITDSAVQGVFIRDDADTTTPDDGKDCLLTADDTPVRFKRRLALRTYTPTSGSDTTMITGAVVYDANGIWIKTGASTVMLAQFMRSGATNARPTGLTAAHTGLQYYDTSLNKPVWYSGSGTTWKDATGATV</sequence>
<keyword evidence="2" id="KW-1185">Reference proteome</keyword>